<dbReference type="STRING" id="1164594.SAMN05216204_11186"/>
<evidence type="ECO:0000313" key="1">
    <source>
        <dbReference type="EMBL" id="SFC86517.1"/>
    </source>
</evidence>
<name>A0A1I1MM28_9BURK</name>
<evidence type="ECO:0000313" key="2">
    <source>
        <dbReference type="Proteomes" id="UP000198639"/>
    </source>
</evidence>
<sequence length="408" mass="44594">MPISHPTLTAPSLQPRYVSRFSCLGPSCEDNCCNEWRISLDKKTFDAYSAPTNGRLAKVVRINPAPRQDTDYGHIALDEAGSDCALLEEKLCSVHRDHGEGALSHTCFTFPRVSTEVAGQSEHALELSCPEAARLALLAPDAFEFEEGSMTARPEVVKAVQANPGFSADAVNEVRYFCINLMRAQELELWQRLAVLGLFCESLDGPVARKDGEAMVALVAQFTSLLEDGALIDSLAPLQPDHAAQAMVFSALFESIPRATNRQVRRQVIEAVGAGLGADAGSGQVSAERVVESYRAGIARLPEALAAAPHLLEHYLLNEMFVRLFPFTAEAPFDSFLRLMTRFGLLRLMLAARCNTEGPLPDANGLALTVQVYSRLFHHNASLGQTIDEALRKGGWARLDKLFTLLRT</sequence>
<reference evidence="2" key="1">
    <citation type="submission" date="2016-10" db="EMBL/GenBank/DDBJ databases">
        <authorList>
            <person name="Varghese N."/>
            <person name="Submissions S."/>
        </authorList>
    </citation>
    <scope>NUCLEOTIDE SEQUENCE [LARGE SCALE GENOMIC DNA]</scope>
    <source>
        <strain evidence="2">CGMCC 1.12041</strain>
    </source>
</reference>
<proteinExistence type="predicted"/>
<organism evidence="1 2">
    <name type="scientific">Massilia yuzhufengensis</name>
    <dbReference type="NCBI Taxonomy" id="1164594"/>
    <lineage>
        <taxon>Bacteria</taxon>
        <taxon>Pseudomonadati</taxon>
        <taxon>Pseudomonadota</taxon>
        <taxon>Betaproteobacteria</taxon>
        <taxon>Burkholderiales</taxon>
        <taxon>Oxalobacteraceae</taxon>
        <taxon>Telluria group</taxon>
        <taxon>Massilia</taxon>
    </lineage>
</organism>
<evidence type="ECO:0008006" key="3">
    <source>
        <dbReference type="Google" id="ProtNLM"/>
    </source>
</evidence>
<keyword evidence="2" id="KW-1185">Reference proteome</keyword>
<protein>
    <recommendedName>
        <fullName evidence="3">Lysine-N-methylase</fullName>
    </recommendedName>
</protein>
<dbReference type="AlphaFoldDB" id="A0A1I1MM28"/>
<dbReference type="Proteomes" id="UP000198639">
    <property type="component" value="Unassembled WGS sequence"/>
</dbReference>
<dbReference type="RefSeq" id="WP_091874721.1">
    <property type="nucleotide sequence ID" value="NZ_FOLD01000011.1"/>
</dbReference>
<dbReference type="NCBIfam" id="NF038110">
    <property type="entry name" value="Lys_methyl_FliB"/>
    <property type="match status" value="1"/>
</dbReference>
<accession>A0A1I1MM28</accession>
<dbReference type="EMBL" id="FOLD01000011">
    <property type="protein sequence ID" value="SFC86517.1"/>
    <property type="molecule type" value="Genomic_DNA"/>
</dbReference>
<dbReference type="OrthoDB" id="86584at2"/>
<gene>
    <name evidence="1" type="ORF">SAMN05216204_11186</name>
</gene>